<sequence>MGRLYAKAVNTGLRAYKLSLSPLIGQACRFAPTCSEYTAEALIVHGPIKGSWLGFKRICRCRPGGGHGYDPVPPKVGKN</sequence>
<dbReference type="Proteomes" id="UP001216595">
    <property type="component" value="Unassembled WGS sequence"/>
</dbReference>
<name>A0ABT5IES2_9CAUL</name>
<dbReference type="HAMAP" id="MF_00386">
    <property type="entry name" value="UPF0161_YidD"/>
    <property type="match status" value="1"/>
</dbReference>
<protein>
    <recommendedName>
        <fullName evidence="1">Putative membrane protein insertion efficiency factor</fullName>
    </recommendedName>
</protein>
<dbReference type="EMBL" id="JAQQKW010000005">
    <property type="protein sequence ID" value="MDC7694681.1"/>
    <property type="molecule type" value="Genomic_DNA"/>
</dbReference>
<dbReference type="PANTHER" id="PTHR33383:SF1">
    <property type="entry name" value="MEMBRANE PROTEIN INSERTION EFFICIENCY FACTOR-RELATED"/>
    <property type="match status" value="1"/>
</dbReference>
<comment type="similarity">
    <text evidence="1">Belongs to the UPF0161 family.</text>
</comment>
<dbReference type="SMART" id="SM01234">
    <property type="entry name" value="Haemolytic"/>
    <property type="match status" value="1"/>
</dbReference>
<reference evidence="2 3" key="1">
    <citation type="submission" date="2023-01" db="EMBL/GenBank/DDBJ databases">
        <title>Novel species of the genus Asticcacaulis isolated from rivers.</title>
        <authorList>
            <person name="Lu H."/>
        </authorList>
    </citation>
    <scope>NUCLEOTIDE SEQUENCE [LARGE SCALE GENOMIC DNA]</scope>
    <source>
        <strain evidence="2 3">DXS10W</strain>
    </source>
</reference>
<proteinExistence type="inferred from homology"/>
<evidence type="ECO:0000256" key="1">
    <source>
        <dbReference type="HAMAP-Rule" id="MF_00386"/>
    </source>
</evidence>
<evidence type="ECO:0000313" key="2">
    <source>
        <dbReference type="EMBL" id="MDC7694681.1"/>
    </source>
</evidence>
<organism evidence="2 3">
    <name type="scientific">Asticcacaulis currens</name>
    <dbReference type="NCBI Taxonomy" id="2984210"/>
    <lineage>
        <taxon>Bacteria</taxon>
        <taxon>Pseudomonadati</taxon>
        <taxon>Pseudomonadota</taxon>
        <taxon>Alphaproteobacteria</taxon>
        <taxon>Caulobacterales</taxon>
        <taxon>Caulobacteraceae</taxon>
        <taxon>Asticcacaulis</taxon>
    </lineage>
</organism>
<comment type="subcellular location">
    <subcellularLocation>
        <location evidence="1">Cell membrane</location>
        <topology evidence="1">Peripheral membrane protein</topology>
        <orientation evidence="1">Cytoplasmic side</orientation>
    </subcellularLocation>
</comment>
<dbReference type="Pfam" id="PF01809">
    <property type="entry name" value="YidD"/>
    <property type="match status" value="1"/>
</dbReference>
<comment type="caution">
    <text evidence="2">The sequence shown here is derived from an EMBL/GenBank/DDBJ whole genome shotgun (WGS) entry which is preliminary data.</text>
</comment>
<keyword evidence="3" id="KW-1185">Reference proteome</keyword>
<accession>A0ABT5IES2</accession>
<keyword evidence="1" id="KW-1003">Cell membrane</keyword>
<dbReference type="PROSITE" id="PS51257">
    <property type="entry name" value="PROKAR_LIPOPROTEIN"/>
    <property type="match status" value="1"/>
</dbReference>
<dbReference type="InterPro" id="IPR002696">
    <property type="entry name" value="Membr_insert_effic_factor_YidD"/>
</dbReference>
<dbReference type="NCBIfam" id="TIGR00278">
    <property type="entry name" value="membrane protein insertion efficiency factor YidD"/>
    <property type="match status" value="1"/>
</dbReference>
<keyword evidence="1" id="KW-0472">Membrane</keyword>
<comment type="function">
    <text evidence="1">Could be involved in insertion of integral membrane proteins into the membrane.</text>
</comment>
<dbReference type="PANTHER" id="PTHR33383">
    <property type="entry name" value="MEMBRANE PROTEIN INSERTION EFFICIENCY FACTOR-RELATED"/>
    <property type="match status" value="1"/>
</dbReference>
<dbReference type="RefSeq" id="WP_272741391.1">
    <property type="nucleotide sequence ID" value="NZ_JAQQKW010000005.1"/>
</dbReference>
<gene>
    <name evidence="2" type="primary">yidD</name>
    <name evidence="2" type="ORF">PQU94_10350</name>
</gene>
<evidence type="ECO:0000313" key="3">
    <source>
        <dbReference type="Proteomes" id="UP001216595"/>
    </source>
</evidence>